<dbReference type="InterPro" id="IPR029039">
    <property type="entry name" value="Flavoprotein-like_sf"/>
</dbReference>
<dbReference type="InterPro" id="IPR050104">
    <property type="entry name" value="FMN-dep_NADH:Q_OxRdtase_AzoR1"/>
</dbReference>
<dbReference type="RefSeq" id="WP_046441769.1">
    <property type="nucleotide sequence ID" value="NZ_LAYJ01000002.1"/>
</dbReference>
<dbReference type="Proteomes" id="UP000034076">
    <property type="component" value="Unassembled WGS sequence"/>
</dbReference>
<sequence length="233" mass="26457">MKIAVVHGAMHKGSTYHTVQIFLERLGGEITEFFLPGNFSEPCKGCFSCFVNGEHTCPHAGQVKPIMEAFEEADLIVLDSPVYVLGMTGQLKCFLDHTGYRFMVHRPDPGMFFKTGLVISTAGGYGTKQANKAMKSCLSGICIPKVFSFGESVFAMNWEQVTDRKKKQIEKKAAKVAKKVKRNVASPKPPGLFTKFMFLMMRKMQKNNKWLPLDREYWEERGWLGRNCPWKRS</sequence>
<dbReference type="SUPFAM" id="SSF52218">
    <property type="entry name" value="Flavoproteins"/>
    <property type="match status" value="1"/>
</dbReference>
<keyword evidence="3" id="KW-1185">Reference proteome</keyword>
<evidence type="ECO:0000313" key="2">
    <source>
        <dbReference type="EMBL" id="KKI52476.1"/>
    </source>
</evidence>
<accession>A0A0M2NN92</accession>
<evidence type="ECO:0000313" key="3">
    <source>
        <dbReference type="Proteomes" id="UP000034076"/>
    </source>
</evidence>
<organism evidence="2 3">
    <name type="scientific">Christensenella hongkongensis</name>
    <dbReference type="NCBI Taxonomy" id="270498"/>
    <lineage>
        <taxon>Bacteria</taxon>
        <taxon>Bacillati</taxon>
        <taxon>Bacillota</taxon>
        <taxon>Clostridia</taxon>
        <taxon>Christensenellales</taxon>
        <taxon>Christensenellaceae</taxon>
        <taxon>Christensenella</taxon>
    </lineage>
</organism>
<dbReference type="STRING" id="270498.CHK_0010"/>
<proteinExistence type="predicted"/>
<dbReference type="Gene3D" id="3.40.50.360">
    <property type="match status" value="1"/>
</dbReference>
<dbReference type="AlphaFoldDB" id="A0A0M2NN92"/>
<dbReference type="Pfam" id="PF03358">
    <property type="entry name" value="FMN_red"/>
    <property type="match status" value="1"/>
</dbReference>
<protein>
    <submittedName>
        <fullName evidence="2">Iron-sulfur flavoprotein</fullName>
    </submittedName>
</protein>
<evidence type="ECO:0000259" key="1">
    <source>
        <dbReference type="Pfam" id="PF03358"/>
    </source>
</evidence>
<comment type="caution">
    <text evidence="2">The sequence shown here is derived from an EMBL/GenBank/DDBJ whole genome shotgun (WGS) entry which is preliminary data.</text>
</comment>
<gene>
    <name evidence="2" type="ORF">CHK_0010</name>
</gene>
<name>A0A0M2NN92_9FIRM</name>
<dbReference type="GO" id="GO:0016491">
    <property type="term" value="F:oxidoreductase activity"/>
    <property type="evidence" value="ECO:0007669"/>
    <property type="project" value="InterPro"/>
</dbReference>
<reference evidence="2 3" key="1">
    <citation type="submission" date="2015-04" db="EMBL/GenBank/DDBJ databases">
        <title>Draft genome sequence of bacteremic isolate Catabacter hongkongensis type strain HKU16T.</title>
        <authorList>
            <person name="Lau S.K."/>
            <person name="Teng J.L."/>
            <person name="Huang Y."/>
            <person name="Curreem S.O."/>
            <person name="Tsui S.K."/>
            <person name="Woo P.C."/>
        </authorList>
    </citation>
    <scope>NUCLEOTIDE SEQUENCE [LARGE SCALE GENOMIC DNA]</scope>
    <source>
        <strain evidence="2 3">HKU16</strain>
    </source>
</reference>
<feature type="domain" description="NADPH-dependent FMN reductase-like" evidence="1">
    <location>
        <begin position="1"/>
        <end position="142"/>
    </location>
</feature>
<dbReference type="PANTHER" id="PTHR43741:SF4">
    <property type="entry name" value="FMN-DEPENDENT NADH:QUINONE OXIDOREDUCTASE"/>
    <property type="match status" value="1"/>
</dbReference>
<dbReference type="PANTHER" id="PTHR43741">
    <property type="entry name" value="FMN-DEPENDENT NADH-AZOREDUCTASE 1"/>
    <property type="match status" value="1"/>
</dbReference>
<dbReference type="EMBL" id="LAYJ01000002">
    <property type="protein sequence ID" value="KKI52476.1"/>
    <property type="molecule type" value="Genomic_DNA"/>
</dbReference>
<dbReference type="OrthoDB" id="3789967at2"/>
<dbReference type="InterPro" id="IPR005025">
    <property type="entry name" value="FMN_Rdtase-like_dom"/>
</dbReference>